<name>A0A913WTL5_EXADI</name>
<dbReference type="InterPro" id="IPR057774">
    <property type="entry name" value="D8C_UMOD/GP2/OIT3-like"/>
</dbReference>
<dbReference type="GO" id="GO:0005509">
    <property type="term" value="F:calcium ion binding"/>
    <property type="evidence" value="ECO:0007669"/>
    <property type="project" value="InterPro"/>
</dbReference>
<evidence type="ECO:0000256" key="2">
    <source>
        <dbReference type="ARBA" id="ARBA00022536"/>
    </source>
</evidence>
<keyword evidence="5 7" id="KW-1015">Disulfide bond</keyword>
<feature type="domain" description="EGF-like" evidence="8">
    <location>
        <begin position="150"/>
        <end position="171"/>
    </location>
</feature>
<comment type="caution">
    <text evidence="7">Lacks conserved residue(s) required for the propagation of feature annotation.</text>
</comment>
<evidence type="ECO:0000259" key="8">
    <source>
        <dbReference type="PROSITE" id="PS50026"/>
    </source>
</evidence>
<dbReference type="FunFam" id="2.10.25.10:FF:000004">
    <property type="entry name" value="Neurogenic locus notch 1"/>
    <property type="match status" value="1"/>
</dbReference>
<dbReference type="CDD" id="cd00054">
    <property type="entry name" value="EGF_CA"/>
    <property type="match status" value="1"/>
</dbReference>
<dbReference type="GO" id="GO:0032991">
    <property type="term" value="C:protein-containing complex"/>
    <property type="evidence" value="ECO:0007669"/>
    <property type="project" value="TreeGrafter"/>
</dbReference>
<protein>
    <recommendedName>
        <fullName evidence="8">EGF-like domain-containing protein</fullName>
    </recommendedName>
</protein>
<proteinExistence type="inferred from homology"/>
<dbReference type="PANTHER" id="PTHR24049:SF22">
    <property type="entry name" value="DROSOPHILA CRUMBS HOMOLOG"/>
    <property type="match status" value="1"/>
</dbReference>
<dbReference type="GO" id="GO:0045197">
    <property type="term" value="P:establishment or maintenance of epithelial cell apical/basal polarity"/>
    <property type="evidence" value="ECO:0007669"/>
    <property type="project" value="TreeGrafter"/>
</dbReference>
<dbReference type="PROSITE" id="PS00010">
    <property type="entry name" value="ASX_HYDROXYL"/>
    <property type="match status" value="1"/>
</dbReference>
<evidence type="ECO:0000256" key="7">
    <source>
        <dbReference type="PROSITE-ProRule" id="PRU00076"/>
    </source>
</evidence>
<keyword evidence="10" id="KW-1185">Reference proteome</keyword>
<dbReference type="SUPFAM" id="SSF57196">
    <property type="entry name" value="EGF/Laminin"/>
    <property type="match status" value="1"/>
</dbReference>
<evidence type="ECO:0000256" key="6">
    <source>
        <dbReference type="ARBA" id="ARBA00023180"/>
    </source>
</evidence>
<dbReference type="PANTHER" id="PTHR24049">
    <property type="entry name" value="CRUMBS FAMILY MEMBER"/>
    <property type="match status" value="1"/>
</dbReference>
<keyword evidence="4" id="KW-0677">Repeat</keyword>
<dbReference type="Gene3D" id="2.10.25.10">
    <property type="entry name" value="Laminin"/>
    <property type="match status" value="2"/>
</dbReference>
<organism evidence="9 10">
    <name type="scientific">Exaiptasia diaphana</name>
    <name type="common">Tropical sea anemone</name>
    <name type="synonym">Aiptasia pulchella</name>
    <dbReference type="NCBI Taxonomy" id="2652724"/>
    <lineage>
        <taxon>Eukaryota</taxon>
        <taxon>Metazoa</taxon>
        <taxon>Cnidaria</taxon>
        <taxon>Anthozoa</taxon>
        <taxon>Hexacorallia</taxon>
        <taxon>Actiniaria</taxon>
        <taxon>Aiptasiidae</taxon>
        <taxon>Exaiptasia</taxon>
    </lineage>
</organism>
<evidence type="ECO:0000256" key="5">
    <source>
        <dbReference type="ARBA" id="ARBA00023157"/>
    </source>
</evidence>
<dbReference type="PRINTS" id="PR00010">
    <property type="entry name" value="EGFBLOOD"/>
</dbReference>
<evidence type="ECO:0000256" key="1">
    <source>
        <dbReference type="ARBA" id="ARBA00006373"/>
    </source>
</evidence>
<dbReference type="Proteomes" id="UP000887567">
    <property type="component" value="Unplaced"/>
</dbReference>
<evidence type="ECO:0000313" key="9">
    <source>
        <dbReference type="EnsemblMetazoa" id="XP_020893910.1"/>
    </source>
</evidence>
<dbReference type="OrthoDB" id="5956396at2759"/>
<dbReference type="AlphaFoldDB" id="A0A913WTL5"/>
<dbReference type="InterPro" id="IPR018097">
    <property type="entry name" value="EGF_Ca-bd_CS"/>
</dbReference>
<dbReference type="PROSITE" id="PS01186">
    <property type="entry name" value="EGF_2"/>
    <property type="match status" value="1"/>
</dbReference>
<keyword evidence="6" id="KW-0325">Glycoprotein</keyword>
<feature type="disulfide bond" evidence="7">
    <location>
        <begin position="138"/>
        <end position="147"/>
    </location>
</feature>
<dbReference type="Pfam" id="PF00008">
    <property type="entry name" value="EGF"/>
    <property type="match status" value="1"/>
</dbReference>
<accession>A0A913WTL5</accession>
<dbReference type="SMART" id="SM00179">
    <property type="entry name" value="EGF_CA"/>
    <property type="match status" value="1"/>
</dbReference>
<evidence type="ECO:0000313" key="10">
    <source>
        <dbReference type="Proteomes" id="UP000887567"/>
    </source>
</evidence>
<dbReference type="InterPro" id="IPR000742">
    <property type="entry name" value="EGF"/>
</dbReference>
<dbReference type="InterPro" id="IPR001881">
    <property type="entry name" value="EGF-like_Ca-bd_dom"/>
</dbReference>
<sequence>MKAPTVGASRCDTQDLIKGWYRFEGEAGTSIATKCPDDMHCGTRATGWMKGNHPSQAEGIVTRKVCYNWASGNCCYATNDIRVRNCGGFYVYELVKPRNCLHGYCGNGEADDVDDCLKKPCQNGAQCIDGVNSYTCKCATGYIGPNCETNVDDCAKKPCQNGAECIDGVNS</sequence>
<dbReference type="InterPro" id="IPR051022">
    <property type="entry name" value="Notch_Cell-Fate_Det"/>
</dbReference>
<dbReference type="GeneID" id="110233006"/>
<dbReference type="GO" id="GO:0005886">
    <property type="term" value="C:plasma membrane"/>
    <property type="evidence" value="ECO:0007669"/>
    <property type="project" value="TreeGrafter"/>
</dbReference>
<dbReference type="PROSITE" id="PS01187">
    <property type="entry name" value="EGF_CA"/>
    <property type="match status" value="1"/>
</dbReference>
<dbReference type="OMA" id="CYATNDI"/>
<dbReference type="PROSITE" id="PS50026">
    <property type="entry name" value="EGF_3"/>
    <property type="match status" value="2"/>
</dbReference>
<dbReference type="RefSeq" id="XP_020893910.1">
    <property type="nucleotide sequence ID" value="XM_021038251.2"/>
</dbReference>
<dbReference type="PROSITE" id="PS00022">
    <property type="entry name" value="EGF_1"/>
    <property type="match status" value="1"/>
</dbReference>
<dbReference type="GO" id="GO:0007157">
    <property type="term" value="P:heterophilic cell-cell adhesion via plasma membrane cell adhesion molecules"/>
    <property type="evidence" value="ECO:0007669"/>
    <property type="project" value="TreeGrafter"/>
</dbReference>
<reference evidence="9" key="1">
    <citation type="submission" date="2022-11" db="UniProtKB">
        <authorList>
            <consortium name="EnsemblMetazoa"/>
        </authorList>
    </citation>
    <scope>IDENTIFICATION</scope>
</reference>
<keyword evidence="2 7" id="KW-0245">EGF-like domain</keyword>
<dbReference type="InterPro" id="IPR000152">
    <property type="entry name" value="EGF-type_Asp/Asn_hydroxyl_site"/>
</dbReference>
<evidence type="ECO:0000256" key="3">
    <source>
        <dbReference type="ARBA" id="ARBA00022729"/>
    </source>
</evidence>
<comment type="similarity">
    <text evidence="1">Belongs to the EGF domain peptide family.</text>
</comment>
<keyword evidence="3" id="KW-0732">Signal</keyword>
<dbReference type="Pfam" id="PF23283">
    <property type="entry name" value="D8C_UMOD"/>
    <property type="match status" value="1"/>
</dbReference>
<feature type="domain" description="EGF-like" evidence="8">
    <location>
        <begin position="112"/>
        <end position="148"/>
    </location>
</feature>
<evidence type="ECO:0000256" key="4">
    <source>
        <dbReference type="ARBA" id="ARBA00022737"/>
    </source>
</evidence>
<dbReference type="EnsemblMetazoa" id="XM_021038251.2">
    <property type="protein sequence ID" value="XP_020893910.1"/>
    <property type="gene ID" value="LOC110233006"/>
</dbReference>
<dbReference type="SMART" id="SM00181">
    <property type="entry name" value="EGF"/>
    <property type="match status" value="1"/>
</dbReference>